<feature type="chain" id="PRO_5014659311" evidence="5">
    <location>
        <begin position="28"/>
        <end position="260"/>
    </location>
</feature>
<evidence type="ECO:0000256" key="1">
    <source>
        <dbReference type="ARBA" id="ARBA00009175"/>
    </source>
</evidence>
<dbReference type="GO" id="GO:0046872">
    <property type="term" value="F:metal ion binding"/>
    <property type="evidence" value="ECO:0007669"/>
    <property type="project" value="UniProtKB-KW"/>
</dbReference>
<evidence type="ECO:0000256" key="2">
    <source>
        <dbReference type="ARBA" id="ARBA00022723"/>
    </source>
</evidence>
<sequence>MIYRPTAVSARLLAILLLSVFACTARANSLTIAAASDLRFALEEIVTAWREQNPDQDVRVVYGSSGKMSTQISNGAPYDLFFSADISYPQQLQAQGFTATDPVPYATGRIVLWSSILDASALTLADLTGSDIEHIAIAQPAHAPYGLRAQEALQAAGIWEQVQSRLVFAENIAQAAQMAESGAATVGIIALSLAEFPRLAQHPYHLIPASKHQPLRQAYVVTRRADNNAAALSFARFMTTDIARAVMARYGFAPPGEPTL</sequence>
<keyword evidence="3 5" id="KW-0732">Signal</keyword>
<dbReference type="CDD" id="cd13539">
    <property type="entry name" value="PBP2_AvModA"/>
    <property type="match status" value="1"/>
</dbReference>
<dbReference type="InterPro" id="IPR044084">
    <property type="entry name" value="AvModA-like_subst-bd"/>
</dbReference>
<evidence type="ECO:0000313" key="7">
    <source>
        <dbReference type="Proteomes" id="UP000234845"/>
    </source>
</evidence>
<dbReference type="RefSeq" id="WP_101521566.1">
    <property type="nucleotide sequence ID" value="NZ_PKLZ01000008.1"/>
</dbReference>
<dbReference type="PANTHER" id="PTHR30632">
    <property type="entry name" value="MOLYBDATE-BINDING PERIPLASMIC PROTEIN"/>
    <property type="match status" value="1"/>
</dbReference>
<keyword evidence="4" id="KW-0500">Molybdenum</keyword>
<feature type="binding site" evidence="4">
    <location>
        <position position="172"/>
    </location>
    <ligand>
        <name>molybdate</name>
        <dbReference type="ChEBI" id="CHEBI:36264"/>
    </ligand>
</feature>
<evidence type="ECO:0000313" key="6">
    <source>
        <dbReference type="EMBL" id="PLW82314.1"/>
    </source>
</evidence>
<dbReference type="EMBL" id="PKLZ01000008">
    <property type="protein sequence ID" value="PLW82314.1"/>
    <property type="molecule type" value="Genomic_DNA"/>
</dbReference>
<dbReference type="NCBIfam" id="TIGR01256">
    <property type="entry name" value="modA"/>
    <property type="match status" value="1"/>
</dbReference>
<comment type="caution">
    <text evidence="6">The sequence shown here is derived from an EMBL/GenBank/DDBJ whole genome shotgun (WGS) entry which is preliminary data.</text>
</comment>
<dbReference type="GO" id="GO:0015689">
    <property type="term" value="P:molybdate ion transport"/>
    <property type="evidence" value="ECO:0007669"/>
    <property type="project" value="InterPro"/>
</dbReference>
<evidence type="ECO:0000256" key="5">
    <source>
        <dbReference type="SAM" id="SignalP"/>
    </source>
</evidence>
<organism evidence="6 7">
    <name type="scientific">Kineobactrum sediminis</name>
    <dbReference type="NCBI Taxonomy" id="1905677"/>
    <lineage>
        <taxon>Bacteria</taxon>
        <taxon>Pseudomonadati</taxon>
        <taxon>Pseudomonadota</taxon>
        <taxon>Gammaproteobacteria</taxon>
        <taxon>Cellvibrionales</taxon>
        <taxon>Halieaceae</taxon>
        <taxon>Kineobactrum</taxon>
    </lineage>
</organism>
<dbReference type="AlphaFoldDB" id="A0A2N5Y1P3"/>
<dbReference type="InterPro" id="IPR050682">
    <property type="entry name" value="ModA/WtpA"/>
</dbReference>
<protein>
    <submittedName>
        <fullName evidence="6">Molybdate ABC transporter substrate-binding protein</fullName>
    </submittedName>
</protein>
<keyword evidence="7" id="KW-1185">Reference proteome</keyword>
<feature type="signal peptide" evidence="5">
    <location>
        <begin position="1"/>
        <end position="27"/>
    </location>
</feature>
<dbReference type="SUPFAM" id="SSF53850">
    <property type="entry name" value="Periplasmic binding protein-like II"/>
    <property type="match status" value="1"/>
</dbReference>
<accession>A0A2N5Y1P3</accession>
<evidence type="ECO:0000256" key="3">
    <source>
        <dbReference type="ARBA" id="ARBA00022729"/>
    </source>
</evidence>
<dbReference type="PIRSF" id="PIRSF004846">
    <property type="entry name" value="ModA"/>
    <property type="match status" value="1"/>
</dbReference>
<reference evidence="7" key="1">
    <citation type="submission" date="2017-11" db="EMBL/GenBank/DDBJ databases">
        <title>The draft genome sequence of Chromatocurvus sp. F02.</title>
        <authorList>
            <person name="Du Z.-J."/>
            <person name="Chang Y.-Q."/>
        </authorList>
    </citation>
    <scope>NUCLEOTIDE SEQUENCE [LARGE SCALE GENOMIC DNA]</scope>
    <source>
        <strain evidence="7">F02</strain>
    </source>
</reference>
<keyword evidence="2 4" id="KW-0479">Metal-binding</keyword>
<dbReference type="PROSITE" id="PS51257">
    <property type="entry name" value="PROKAR_LIPOPROTEIN"/>
    <property type="match status" value="1"/>
</dbReference>
<feature type="binding site" evidence="4">
    <location>
        <position position="65"/>
    </location>
    <ligand>
        <name>molybdate</name>
        <dbReference type="ChEBI" id="CHEBI:36264"/>
    </ligand>
</feature>
<evidence type="ECO:0000256" key="4">
    <source>
        <dbReference type="PIRSR" id="PIRSR004846-1"/>
    </source>
</evidence>
<dbReference type="GO" id="GO:0030973">
    <property type="term" value="F:molybdate ion binding"/>
    <property type="evidence" value="ECO:0007669"/>
    <property type="project" value="InterPro"/>
</dbReference>
<dbReference type="InterPro" id="IPR005950">
    <property type="entry name" value="ModA"/>
</dbReference>
<proteinExistence type="inferred from homology"/>
<gene>
    <name evidence="6" type="primary">modA</name>
    <name evidence="6" type="ORF">CWI75_11120</name>
</gene>
<comment type="similarity">
    <text evidence="1">Belongs to the bacterial solute-binding protein ModA family.</text>
</comment>
<dbReference type="PANTHER" id="PTHR30632:SF14">
    <property type="entry name" value="TUNGSTATE_MOLYBDATE_CHROMATE-BINDING PROTEIN MODA"/>
    <property type="match status" value="1"/>
</dbReference>
<dbReference type="Gene3D" id="3.40.190.10">
    <property type="entry name" value="Periplasmic binding protein-like II"/>
    <property type="match status" value="2"/>
</dbReference>
<dbReference type="Proteomes" id="UP000234845">
    <property type="component" value="Unassembled WGS sequence"/>
</dbReference>
<dbReference type="Pfam" id="PF13531">
    <property type="entry name" value="SBP_bac_11"/>
    <property type="match status" value="1"/>
</dbReference>
<dbReference type="OrthoDB" id="9785015at2"/>
<name>A0A2N5Y1P3_9GAMM</name>